<dbReference type="SUPFAM" id="SSF53271">
    <property type="entry name" value="PRTase-like"/>
    <property type="match status" value="1"/>
</dbReference>
<dbReference type="Gene3D" id="3.40.50.2020">
    <property type="match status" value="1"/>
</dbReference>
<dbReference type="PANTHER" id="PTHR11608:SF0">
    <property type="entry name" value="BIFUNCTIONAL PROTEIN PYRR"/>
    <property type="match status" value="1"/>
</dbReference>
<accession>A0A399JC54</accession>
<proteinExistence type="inferred from homology"/>
<comment type="function">
    <text evidence="4">Regulates the transcription of the pyrimidine nucleotide (pyr) operon in response to exogenous pyrimidines.</text>
</comment>
<comment type="catalytic activity">
    <reaction evidence="4">
        <text>UMP + diphosphate = 5-phospho-alpha-D-ribose 1-diphosphate + uracil</text>
        <dbReference type="Rhea" id="RHEA:13017"/>
        <dbReference type="ChEBI" id="CHEBI:17568"/>
        <dbReference type="ChEBI" id="CHEBI:33019"/>
        <dbReference type="ChEBI" id="CHEBI:57865"/>
        <dbReference type="ChEBI" id="CHEBI:58017"/>
        <dbReference type="EC" id="2.4.2.9"/>
    </reaction>
</comment>
<evidence type="ECO:0000256" key="2">
    <source>
        <dbReference type="ARBA" id="ARBA00023015"/>
    </source>
</evidence>
<dbReference type="NCBIfam" id="NF003549">
    <property type="entry name" value="PRK05205.1-5"/>
    <property type="match status" value="1"/>
</dbReference>
<dbReference type="NCBIfam" id="NF003547">
    <property type="entry name" value="PRK05205.1-3"/>
    <property type="match status" value="1"/>
</dbReference>
<sequence length="198" mass="21024">MSNTPADAAQPSAAREVLTAAEIDRALTRIAHEIVETTKGGQDLVLLGIPSRGVHLAARLAEKLEAITGRPAAEILGSLDVTLYRDDLRHSATRTPAPTLVPPAGVDAMTVVLVDDVLYSGRTIRAALDALNDLGRPGIVRLAVLVDRGHRELPIRADHVGKNLPTSKNESVRVELTESDGADRVLITDRAETKGSAL</sequence>
<comment type="function">
    <text evidence="4">Also displays a weak uracil phosphoribosyltransferase activity which is not physiologically significant.</text>
</comment>
<dbReference type="InterPro" id="IPR050137">
    <property type="entry name" value="PyrR_bifunctional"/>
</dbReference>
<dbReference type="InterPro" id="IPR029057">
    <property type="entry name" value="PRTase-like"/>
</dbReference>
<dbReference type="RefSeq" id="WP_119423781.1">
    <property type="nucleotide sequence ID" value="NZ_QQXK01000005.1"/>
</dbReference>
<organism evidence="6 7">
    <name type="scientific">Galactobacter valiniphilus</name>
    <dbReference type="NCBI Taxonomy" id="2676122"/>
    <lineage>
        <taxon>Bacteria</taxon>
        <taxon>Bacillati</taxon>
        <taxon>Actinomycetota</taxon>
        <taxon>Actinomycetes</taxon>
        <taxon>Micrococcales</taxon>
        <taxon>Micrococcaceae</taxon>
        <taxon>Galactobacter</taxon>
    </lineage>
</organism>
<dbReference type="InterPro" id="IPR023050">
    <property type="entry name" value="PyrR"/>
</dbReference>
<evidence type="ECO:0000313" key="7">
    <source>
        <dbReference type="Proteomes" id="UP000265419"/>
    </source>
</evidence>
<protein>
    <recommendedName>
        <fullName evidence="4">Bifunctional protein PyrR</fullName>
    </recommendedName>
    <domain>
        <recommendedName>
            <fullName evidence="4">Pyrimidine operon regulatory protein</fullName>
        </recommendedName>
    </domain>
    <domain>
        <recommendedName>
            <fullName evidence="4">Uracil phosphoribosyltransferase</fullName>
            <shortName evidence="4">UPRTase</shortName>
            <ecNumber evidence="4">2.4.2.9</ecNumber>
        </recommendedName>
    </domain>
</protein>
<dbReference type="AlphaFoldDB" id="A0A399JC54"/>
<comment type="similarity">
    <text evidence="1 4">Belongs to the purine/pyrimidine phosphoribosyltransferase family. PyrR subfamily.</text>
</comment>
<keyword evidence="3 4" id="KW-0804">Transcription</keyword>
<dbReference type="EMBL" id="QQXK01000005">
    <property type="protein sequence ID" value="RII43133.1"/>
    <property type="molecule type" value="Genomic_DNA"/>
</dbReference>
<dbReference type="CDD" id="cd06223">
    <property type="entry name" value="PRTases_typeI"/>
    <property type="match status" value="1"/>
</dbReference>
<evidence type="ECO:0000256" key="1">
    <source>
        <dbReference type="ARBA" id="ARBA00005565"/>
    </source>
</evidence>
<dbReference type="Proteomes" id="UP000265419">
    <property type="component" value="Unassembled WGS sequence"/>
</dbReference>
<gene>
    <name evidence="4" type="primary">pyrR</name>
    <name evidence="6" type="ORF">DWB68_03630</name>
</gene>
<feature type="domain" description="Phosphoribosyltransferase" evidence="5">
    <location>
        <begin position="19"/>
        <end position="172"/>
    </location>
</feature>
<reference evidence="6 7" key="1">
    <citation type="submission" date="2018-07" db="EMBL/GenBank/DDBJ databases">
        <title>Arthrobacter sp. nov., isolated from raw cow's milk with high bacterial count.</title>
        <authorList>
            <person name="Hahne J."/>
            <person name="Isele D."/>
            <person name="Lipski A."/>
        </authorList>
    </citation>
    <scope>NUCLEOTIDE SEQUENCE [LARGE SCALE GENOMIC DNA]</scope>
    <source>
        <strain evidence="6 7">JZ R-35</strain>
    </source>
</reference>
<dbReference type="PANTHER" id="PTHR11608">
    <property type="entry name" value="BIFUNCTIONAL PROTEIN PYRR"/>
    <property type="match status" value="1"/>
</dbReference>
<evidence type="ECO:0000259" key="5">
    <source>
        <dbReference type="Pfam" id="PF00156"/>
    </source>
</evidence>
<keyword evidence="4 6" id="KW-0328">Glycosyltransferase</keyword>
<dbReference type="EC" id="2.4.2.9" evidence="4"/>
<feature type="short sequence motif" description="PRPP-binding" evidence="4">
    <location>
        <begin position="111"/>
        <end position="123"/>
    </location>
</feature>
<keyword evidence="2 4" id="KW-0805">Transcription regulation</keyword>
<evidence type="ECO:0000313" key="6">
    <source>
        <dbReference type="EMBL" id="RII43133.1"/>
    </source>
</evidence>
<dbReference type="HAMAP" id="MF_01219">
    <property type="entry name" value="PyrR"/>
    <property type="match status" value="1"/>
</dbReference>
<dbReference type="Pfam" id="PF00156">
    <property type="entry name" value="Pribosyltran"/>
    <property type="match status" value="1"/>
</dbReference>
<comment type="caution">
    <text evidence="6">The sequence shown here is derived from an EMBL/GenBank/DDBJ whole genome shotgun (WGS) entry which is preliminary data.</text>
</comment>
<name>A0A399JC54_9MICC</name>
<evidence type="ECO:0000256" key="3">
    <source>
        <dbReference type="ARBA" id="ARBA00023163"/>
    </source>
</evidence>
<dbReference type="GO" id="GO:0006355">
    <property type="term" value="P:regulation of DNA-templated transcription"/>
    <property type="evidence" value="ECO:0007669"/>
    <property type="project" value="UniProtKB-UniRule"/>
</dbReference>
<dbReference type="InterPro" id="IPR000836">
    <property type="entry name" value="PRTase_dom"/>
</dbReference>
<keyword evidence="7" id="KW-1185">Reference proteome</keyword>
<dbReference type="FunFam" id="3.40.50.2020:FF:000020">
    <property type="entry name" value="Bifunctional protein PyrR"/>
    <property type="match status" value="1"/>
</dbReference>
<dbReference type="GO" id="GO:0004845">
    <property type="term" value="F:uracil phosphoribosyltransferase activity"/>
    <property type="evidence" value="ECO:0007669"/>
    <property type="project" value="UniProtKB-UniRule"/>
</dbReference>
<keyword evidence="4 6" id="KW-0808">Transferase</keyword>
<evidence type="ECO:0000256" key="4">
    <source>
        <dbReference type="HAMAP-Rule" id="MF_01219"/>
    </source>
</evidence>